<proteinExistence type="predicted"/>
<dbReference type="Proteomes" id="UP000460718">
    <property type="component" value="Unassembled WGS sequence"/>
</dbReference>
<organism evidence="2 3">
    <name type="scientific">Phytophthora fragariae</name>
    <dbReference type="NCBI Taxonomy" id="53985"/>
    <lineage>
        <taxon>Eukaryota</taxon>
        <taxon>Sar</taxon>
        <taxon>Stramenopiles</taxon>
        <taxon>Oomycota</taxon>
        <taxon>Peronosporomycetes</taxon>
        <taxon>Peronosporales</taxon>
        <taxon>Peronosporaceae</taxon>
        <taxon>Phytophthora</taxon>
    </lineage>
</organism>
<protein>
    <submittedName>
        <fullName evidence="2">Uncharacterized protein</fullName>
    </submittedName>
</protein>
<feature type="region of interest" description="Disordered" evidence="1">
    <location>
        <begin position="187"/>
        <end position="241"/>
    </location>
</feature>
<sequence>MVKSVCRELREQGLTRKPPPRRGLNDRNFYLRHGGDVSVTDGVDFFRGEEAVLEYYATVFLKRKACTPAPARASNPPARAAPTSVCAPGDAHIASVAEGFRLDYLPDIEATEGTLLPLRPTPLVIPAAAVDASGSSVCSPVAGRSDTLDSPKIPTSTLVSYNRESDPREEDVEVSALCNELLADNNDGLNTVGDGDNEPQHDAVKSNDEAEKNGIETGEFDLDEDMEPQCAPDDDHDDPKETDLEITAEVRFGENVLSQFGDKDEDLAGNLKTQLTVTNSDMVMLYIDSLEVYCGKKQHASDAHKPAG</sequence>
<feature type="compositionally biased region" description="Basic and acidic residues" evidence="1">
    <location>
        <begin position="198"/>
        <end position="214"/>
    </location>
</feature>
<feature type="compositionally biased region" description="Polar residues" evidence="1">
    <location>
        <begin position="153"/>
        <end position="162"/>
    </location>
</feature>
<reference evidence="2 3" key="1">
    <citation type="submission" date="2018-09" db="EMBL/GenBank/DDBJ databases">
        <title>Genomic investigation of the strawberry pathogen Phytophthora fragariae indicates pathogenicity is determined by transcriptional variation in three key races.</title>
        <authorList>
            <person name="Adams T.M."/>
            <person name="Armitage A.D."/>
            <person name="Sobczyk M.K."/>
            <person name="Bates H.J."/>
            <person name="Dunwell J.M."/>
            <person name="Nellist C.F."/>
            <person name="Harrison R.J."/>
        </authorList>
    </citation>
    <scope>NUCLEOTIDE SEQUENCE [LARGE SCALE GENOMIC DNA]</scope>
    <source>
        <strain evidence="2 3">SCRP245</strain>
    </source>
</reference>
<feature type="compositionally biased region" description="Acidic residues" evidence="1">
    <location>
        <begin position="218"/>
        <end position="236"/>
    </location>
</feature>
<accession>A0A6A3IRG2</accession>
<dbReference type="AlphaFoldDB" id="A0A6A3IRG2"/>
<gene>
    <name evidence="2" type="ORF">PF011_g20695</name>
</gene>
<evidence type="ECO:0000313" key="2">
    <source>
        <dbReference type="EMBL" id="KAE8984660.1"/>
    </source>
</evidence>
<dbReference type="PANTHER" id="PTHR37069">
    <property type="entry name" value="DDE_TNP_1_7 DOMAIN-CONTAINING PROTEIN"/>
    <property type="match status" value="1"/>
</dbReference>
<feature type="region of interest" description="Disordered" evidence="1">
    <location>
        <begin position="141"/>
        <end position="171"/>
    </location>
</feature>
<dbReference type="PANTHER" id="PTHR37069:SF2">
    <property type="entry name" value="PIGGYBAC TRANSPOSABLE ELEMENT-DERIVED PROTEIN DOMAIN-CONTAINING PROTEIN"/>
    <property type="match status" value="1"/>
</dbReference>
<evidence type="ECO:0000256" key="1">
    <source>
        <dbReference type="SAM" id="MobiDB-lite"/>
    </source>
</evidence>
<comment type="caution">
    <text evidence="2">The sequence shown here is derived from an EMBL/GenBank/DDBJ whole genome shotgun (WGS) entry which is preliminary data.</text>
</comment>
<dbReference type="EMBL" id="QXFW01001880">
    <property type="protein sequence ID" value="KAE8984660.1"/>
    <property type="molecule type" value="Genomic_DNA"/>
</dbReference>
<name>A0A6A3IRG2_9STRA</name>
<evidence type="ECO:0000313" key="3">
    <source>
        <dbReference type="Proteomes" id="UP000460718"/>
    </source>
</evidence>